<evidence type="ECO:0000313" key="21">
    <source>
        <dbReference type="Proteomes" id="UP000749646"/>
    </source>
</evidence>
<comment type="caution">
    <text evidence="20">The sequence shown here is derived from an EMBL/GenBank/DDBJ whole genome shotgun (WGS) entry which is preliminary data.</text>
</comment>
<feature type="chain" id="PRO_5040118094" description="Carboxypeptidase M14A" evidence="18">
    <location>
        <begin position="19"/>
        <end position="500"/>
    </location>
</feature>
<evidence type="ECO:0000259" key="19">
    <source>
        <dbReference type="PROSITE" id="PS52035"/>
    </source>
</evidence>
<keyword evidence="8" id="KW-0479">Metal-binding</keyword>
<evidence type="ECO:0000256" key="5">
    <source>
        <dbReference type="ARBA" id="ARBA00022525"/>
    </source>
</evidence>
<evidence type="ECO:0000256" key="15">
    <source>
        <dbReference type="ARBA" id="ARBA00023157"/>
    </source>
</evidence>
<evidence type="ECO:0000256" key="7">
    <source>
        <dbReference type="ARBA" id="ARBA00022670"/>
    </source>
</evidence>
<dbReference type="SUPFAM" id="SSF53187">
    <property type="entry name" value="Zn-dependent exopeptidases"/>
    <property type="match status" value="1"/>
</dbReference>
<evidence type="ECO:0000256" key="2">
    <source>
        <dbReference type="ARBA" id="ARBA00003091"/>
    </source>
</evidence>
<evidence type="ECO:0000256" key="16">
    <source>
        <dbReference type="ARBA" id="ARBA00081330"/>
    </source>
</evidence>
<dbReference type="InterPro" id="IPR000834">
    <property type="entry name" value="Peptidase_M14"/>
</dbReference>
<accession>A0A9P6SMD3</accession>
<dbReference type="InterPro" id="IPR018247">
    <property type="entry name" value="EF_Hand_1_Ca_BS"/>
</dbReference>
<dbReference type="GO" id="GO:0008270">
    <property type="term" value="F:zinc ion binding"/>
    <property type="evidence" value="ECO:0007669"/>
    <property type="project" value="InterPro"/>
</dbReference>
<evidence type="ECO:0000256" key="4">
    <source>
        <dbReference type="ARBA" id="ARBA00005988"/>
    </source>
</evidence>
<dbReference type="PRINTS" id="PR00765">
    <property type="entry name" value="CRBOXYPTASEA"/>
</dbReference>
<sequence>MHLLTISLVLTLSALCVAQPQGQQRPFAAVHPSNKNNGEYARFDNEQVLRVQISSIEQLKQLEAIVENKNLDLWSNLRIGTVDVRVPLSELEAFKAAIPFPFSVMISNLQDLVPEEAPAATALLQNNLKPWNFTDDSFWLKYHDLATLNTFTETMVNQFPRIVTRTSLGHTHEGREVFGLTIHRYNRDPEADDVDSDDKDDDNELDLEDLIEDLVKEVRTEMRSWWSWLVGFSKSQKKSPKVKTILLHGGQHAREWIGPATVSYIAKELILGYGVNKKITQAVDRYDFTIIPVLNADGYAYTWEHNRMWRKNRQPTSIPFCPGIDTNRNWGYKWNHGGSSGNPCNEAYRGPEAFAAEEPTMIANYILRKKNVVAYLDFHAYSQLWMTPFGGDCSEIPDDDEDIMEGGLGAAKALMDVHGTKFAVGSICKIIYQASGSSVDWTYAEGGVKYSYGVELRDKGLHGYMLPAKEILPSGQETLAAVVHLANFIRVREDQWGDKV</sequence>
<dbReference type="SMART" id="SM00631">
    <property type="entry name" value="Zn_pept"/>
    <property type="match status" value="1"/>
</dbReference>
<comment type="similarity">
    <text evidence="4 17">Belongs to the peptidase M14 family.</text>
</comment>
<evidence type="ECO:0000256" key="1">
    <source>
        <dbReference type="ARBA" id="ARBA00001947"/>
    </source>
</evidence>
<dbReference type="Pfam" id="PF02244">
    <property type="entry name" value="Propep_M14"/>
    <property type="match status" value="1"/>
</dbReference>
<feature type="signal peptide" evidence="18">
    <location>
        <begin position="1"/>
        <end position="18"/>
    </location>
</feature>
<evidence type="ECO:0000256" key="18">
    <source>
        <dbReference type="SAM" id="SignalP"/>
    </source>
</evidence>
<dbReference type="OrthoDB" id="3626597at2759"/>
<dbReference type="Gene3D" id="3.40.630.10">
    <property type="entry name" value="Zn peptidases"/>
    <property type="match status" value="1"/>
</dbReference>
<dbReference type="PANTHER" id="PTHR11705:SF143">
    <property type="entry name" value="SLL0236 PROTEIN"/>
    <property type="match status" value="1"/>
</dbReference>
<dbReference type="GO" id="GO:0004181">
    <property type="term" value="F:metallocarboxypeptidase activity"/>
    <property type="evidence" value="ECO:0007669"/>
    <property type="project" value="InterPro"/>
</dbReference>
<dbReference type="PROSITE" id="PS00132">
    <property type="entry name" value="CARBOXYPEPT_ZN_1"/>
    <property type="match status" value="1"/>
</dbReference>
<keyword evidence="5" id="KW-0964">Secreted</keyword>
<keyword evidence="14" id="KW-0865">Zymogen</keyword>
<dbReference type="InterPro" id="IPR057246">
    <property type="entry name" value="CARBOXYPEPT_ZN_1"/>
</dbReference>
<keyword evidence="9 18" id="KW-0732">Signal</keyword>
<keyword evidence="10" id="KW-0378">Hydrolase</keyword>
<dbReference type="GO" id="GO:0005615">
    <property type="term" value="C:extracellular space"/>
    <property type="evidence" value="ECO:0007669"/>
    <property type="project" value="TreeGrafter"/>
</dbReference>
<keyword evidence="11" id="KW-0862">Zinc</keyword>
<proteinExistence type="inferred from homology"/>
<evidence type="ECO:0000256" key="9">
    <source>
        <dbReference type="ARBA" id="ARBA00022729"/>
    </source>
</evidence>
<evidence type="ECO:0000256" key="6">
    <source>
        <dbReference type="ARBA" id="ARBA00022645"/>
    </source>
</evidence>
<feature type="domain" description="Peptidase M14" evidence="19">
    <location>
        <begin position="141"/>
        <end position="489"/>
    </location>
</feature>
<evidence type="ECO:0000256" key="8">
    <source>
        <dbReference type="ARBA" id="ARBA00022723"/>
    </source>
</evidence>
<evidence type="ECO:0000256" key="3">
    <source>
        <dbReference type="ARBA" id="ARBA00004613"/>
    </source>
</evidence>
<dbReference type="AlphaFoldDB" id="A0A9P6SMD3"/>
<keyword evidence="13" id="KW-0482">Metalloprotease</keyword>
<dbReference type="Gene3D" id="3.30.70.340">
    <property type="entry name" value="Metallocarboxypeptidase-like"/>
    <property type="match status" value="1"/>
</dbReference>
<dbReference type="PROSITE" id="PS52035">
    <property type="entry name" value="PEPTIDASE_M14"/>
    <property type="match status" value="1"/>
</dbReference>
<reference evidence="20" key="1">
    <citation type="journal article" date="2020" name="Fungal Divers.">
        <title>Resolving the Mortierellaceae phylogeny through synthesis of multi-gene phylogenetics and phylogenomics.</title>
        <authorList>
            <person name="Vandepol N."/>
            <person name="Liber J."/>
            <person name="Desiro A."/>
            <person name="Na H."/>
            <person name="Kennedy M."/>
            <person name="Barry K."/>
            <person name="Grigoriev I.V."/>
            <person name="Miller A.N."/>
            <person name="O'Donnell K."/>
            <person name="Stajich J.E."/>
            <person name="Bonito G."/>
        </authorList>
    </citation>
    <scope>NUCLEOTIDE SEQUENCE</scope>
    <source>
        <strain evidence="20">MES-2147</strain>
    </source>
</reference>
<comment type="function">
    <text evidence="2">Extracellular metalloprotease that contributes to pathogenicity.</text>
</comment>
<feature type="active site" description="Proton donor/acceptor" evidence="17">
    <location>
        <position position="455"/>
    </location>
</feature>
<evidence type="ECO:0000256" key="17">
    <source>
        <dbReference type="PROSITE-ProRule" id="PRU01379"/>
    </source>
</evidence>
<keyword evidence="7" id="KW-0645">Protease</keyword>
<gene>
    <name evidence="20" type="primary">CPA4</name>
    <name evidence="20" type="ORF">BGZ65_004154</name>
</gene>
<keyword evidence="21" id="KW-1185">Reference proteome</keyword>
<keyword evidence="6 20" id="KW-0121">Carboxypeptidase</keyword>
<keyword evidence="12" id="KW-0843">Virulence</keyword>
<evidence type="ECO:0000256" key="13">
    <source>
        <dbReference type="ARBA" id="ARBA00023049"/>
    </source>
</evidence>
<protein>
    <recommendedName>
        <fullName evidence="16">Carboxypeptidase M14A</fullName>
    </recommendedName>
</protein>
<evidence type="ECO:0000313" key="20">
    <source>
        <dbReference type="EMBL" id="KAF9981255.1"/>
    </source>
</evidence>
<comment type="cofactor">
    <cofactor evidence="1">
        <name>Zn(2+)</name>
        <dbReference type="ChEBI" id="CHEBI:29105"/>
    </cofactor>
</comment>
<dbReference type="InterPro" id="IPR003146">
    <property type="entry name" value="M14A_act_pep"/>
</dbReference>
<evidence type="ECO:0000256" key="14">
    <source>
        <dbReference type="ARBA" id="ARBA00023145"/>
    </source>
</evidence>
<dbReference type="PANTHER" id="PTHR11705">
    <property type="entry name" value="PROTEASE FAMILY M14 CARBOXYPEPTIDASE A,B"/>
    <property type="match status" value="1"/>
</dbReference>
<dbReference type="SUPFAM" id="SSF54897">
    <property type="entry name" value="Protease propeptides/inhibitors"/>
    <property type="match status" value="1"/>
</dbReference>
<name>A0A9P6SMD3_9FUNG</name>
<dbReference type="PROSITE" id="PS00018">
    <property type="entry name" value="EF_HAND_1"/>
    <property type="match status" value="1"/>
</dbReference>
<dbReference type="Proteomes" id="UP000749646">
    <property type="component" value="Unassembled WGS sequence"/>
</dbReference>
<dbReference type="FunFam" id="3.40.630.10:FF:000040">
    <property type="entry name" value="zinc carboxypeptidase"/>
    <property type="match status" value="1"/>
</dbReference>
<dbReference type="EMBL" id="JAAAHW010003724">
    <property type="protein sequence ID" value="KAF9981255.1"/>
    <property type="molecule type" value="Genomic_DNA"/>
</dbReference>
<keyword evidence="15" id="KW-1015">Disulfide bond</keyword>
<dbReference type="GO" id="GO:0006508">
    <property type="term" value="P:proteolysis"/>
    <property type="evidence" value="ECO:0007669"/>
    <property type="project" value="UniProtKB-KW"/>
</dbReference>
<evidence type="ECO:0000256" key="10">
    <source>
        <dbReference type="ARBA" id="ARBA00022801"/>
    </source>
</evidence>
<evidence type="ECO:0000256" key="11">
    <source>
        <dbReference type="ARBA" id="ARBA00022833"/>
    </source>
</evidence>
<dbReference type="CDD" id="cd03860">
    <property type="entry name" value="M14_CP_A-B_like"/>
    <property type="match status" value="1"/>
</dbReference>
<organism evidence="20 21">
    <name type="scientific">Modicella reniformis</name>
    <dbReference type="NCBI Taxonomy" id="1440133"/>
    <lineage>
        <taxon>Eukaryota</taxon>
        <taxon>Fungi</taxon>
        <taxon>Fungi incertae sedis</taxon>
        <taxon>Mucoromycota</taxon>
        <taxon>Mortierellomycotina</taxon>
        <taxon>Mortierellomycetes</taxon>
        <taxon>Mortierellales</taxon>
        <taxon>Mortierellaceae</taxon>
        <taxon>Modicella</taxon>
    </lineage>
</organism>
<comment type="subcellular location">
    <subcellularLocation>
        <location evidence="3">Secreted</location>
    </subcellularLocation>
</comment>
<evidence type="ECO:0000256" key="12">
    <source>
        <dbReference type="ARBA" id="ARBA00023026"/>
    </source>
</evidence>
<dbReference type="Pfam" id="PF00246">
    <property type="entry name" value="Peptidase_M14"/>
    <property type="match status" value="1"/>
</dbReference>
<dbReference type="InterPro" id="IPR036990">
    <property type="entry name" value="M14A-like_propep"/>
</dbReference>